<reference evidence="2 3" key="1">
    <citation type="submission" date="2023-09" db="EMBL/GenBank/DDBJ databases">
        <authorList>
            <person name="Rey-Velasco X."/>
        </authorList>
    </citation>
    <scope>NUCLEOTIDE SEQUENCE [LARGE SCALE GENOMIC DNA]</scope>
    <source>
        <strain evidence="2 3">P385</strain>
    </source>
</reference>
<accession>A0ABU3BAE8</accession>
<dbReference type="RefSeq" id="WP_311659883.1">
    <property type="nucleotide sequence ID" value="NZ_JAVRHY010000014.1"/>
</dbReference>
<evidence type="ECO:0000256" key="1">
    <source>
        <dbReference type="SAM" id="SignalP"/>
    </source>
</evidence>
<comment type="caution">
    <text evidence="2">The sequence shown here is derived from an EMBL/GenBank/DDBJ whole genome shotgun (WGS) entry which is preliminary data.</text>
</comment>
<gene>
    <name evidence="2" type="ORF">RM531_13290</name>
</gene>
<sequence length="188" mass="18576">MKRLIALGLLGLSLSGTASAQNESFVGVLLGPAGPVDGLVNTLMTQNLEPTTDGATGSNSGLLRGTAGGGLNDLLEGLLVNQDPGQVQRGLVDTIIMQGVAGDQGVLDQLLGFNNPGDGFAFFTDIFGNFAPDGFDFPGLPGGTGGGMSPIPGIDGLGLPLDLLDPAILQQLLAAGGGAGGLPSLPGL</sequence>
<feature type="chain" id="PRO_5046510988" description="DUF2780 domain-containing protein" evidence="1">
    <location>
        <begin position="21"/>
        <end position="188"/>
    </location>
</feature>
<name>A0ABU3BAE8_9GAMM</name>
<keyword evidence="3" id="KW-1185">Reference proteome</keyword>
<keyword evidence="1" id="KW-0732">Signal</keyword>
<evidence type="ECO:0000313" key="2">
    <source>
        <dbReference type="EMBL" id="MDT0619446.1"/>
    </source>
</evidence>
<evidence type="ECO:0008006" key="4">
    <source>
        <dbReference type="Google" id="ProtNLM"/>
    </source>
</evidence>
<dbReference type="Proteomes" id="UP001259982">
    <property type="component" value="Unassembled WGS sequence"/>
</dbReference>
<protein>
    <recommendedName>
        <fullName evidence="4">DUF2780 domain-containing protein</fullName>
    </recommendedName>
</protein>
<dbReference type="EMBL" id="JAVRHY010000014">
    <property type="protein sequence ID" value="MDT0619446.1"/>
    <property type="molecule type" value="Genomic_DNA"/>
</dbReference>
<proteinExistence type="predicted"/>
<organism evidence="2 3">
    <name type="scientific">Spectribacter acetivorans</name>
    <dbReference type="NCBI Taxonomy" id="3075603"/>
    <lineage>
        <taxon>Bacteria</taxon>
        <taxon>Pseudomonadati</taxon>
        <taxon>Pseudomonadota</taxon>
        <taxon>Gammaproteobacteria</taxon>
        <taxon>Salinisphaerales</taxon>
        <taxon>Salinisphaeraceae</taxon>
        <taxon>Spectribacter</taxon>
    </lineage>
</organism>
<feature type="signal peptide" evidence="1">
    <location>
        <begin position="1"/>
        <end position="20"/>
    </location>
</feature>
<evidence type="ECO:0000313" key="3">
    <source>
        <dbReference type="Proteomes" id="UP001259982"/>
    </source>
</evidence>